<organism evidence="6 7">
    <name type="scientific">Devosia oryzisoli</name>
    <dbReference type="NCBI Taxonomy" id="2774138"/>
    <lineage>
        <taxon>Bacteria</taxon>
        <taxon>Pseudomonadati</taxon>
        <taxon>Pseudomonadota</taxon>
        <taxon>Alphaproteobacteria</taxon>
        <taxon>Hyphomicrobiales</taxon>
        <taxon>Devosiaceae</taxon>
        <taxon>Devosia</taxon>
    </lineage>
</organism>
<dbReference type="RefSeq" id="WP_191775220.1">
    <property type="nucleotide sequence ID" value="NZ_JACYFU010000002.1"/>
</dbReference>
<dbReference type="InterPro" id="IPR050884">
    <property type="entry name" value="CNP_phosphodiesterase-III"/>
</dbReference>
<gene>
    <name evidence="6" type="ORF">IC608_10830</name>
</gene>
<evidence type="ECO:0000313" key="6">
    <source>
        <dbReference type="EMBL" id="MBD8065968.1"/>
    </source>
</evidence>
<comment type="similarity">
    <text evidence="4">Belongs to the cyclic nucleotide phosphodiesterase class-III family.</text>
</comment>
<comment type="caution">
    <text evidence="6">The sequence shown here is derived from an EMBL/GenBank/DDBJ whole genome shotgun (WGS) entry which is preliminary data.</text>
</comment>
<reference evidence="6" key="1">
    <citation type="submission" date="2020-09" db="EMBL/GenBank/DDBJ databases">
        <title>Genome seq and assembly of Devosia sp.</title>
        <authorList>
            <person name="Chhetri G."/>
        </authorList>
    </citation>
    <scope>NUCLEOTIDE SEQUENCE</scope>
    <source>
        <strain evidence="6">PTR5</strain>
    </source>
</reference>
<dbReference type="PANTHER" id="PTHR42988">
    <property type="entry name" value="PHOSPHOHYDROLASE"/>
    <property type="match status" value="1"/>
</dbReference>
<dbReference type="PANTHER" id="PTHR42988:SF2">
    <property type="entry name" value="CYCLIC NUCLEOTIDE PHOSPHODIESTERASE CBUA0032-RELATED"/>
    <property type="match status" value="1"/>
</dbReference>
<accession>A0A927FW71</accession>
<dbReference type="Pfam" id="PF00149">
    <property type="entry name" value="Metallophos"/>
    <property type="match status" value="1"/>
</dbReference>
<evidence type="ECO:0000256" key="3">
    <source>
        <dbReference type="ARBA" id="ARBA00023004"/>
    </source>
</evidence>
<dbReference type="InterPro" id="IPR004843">
    <property type="entry name" value="Calcineurin-like_PHP"/>
</dbReference>
<name>A0A927FW71_9HYPH</name>
<dbReference type="InterPro" id="IPR029052">
    <property type="entry name" value="Metallo-depent_PP-like"/>
</dbReference>
<dbReference type="SUPFAM" id="SSF56300">
    <property type="entry name" value="Metallo-dependent phosphatases"/>
    <property type="match status" value="1"/>
</dbReference>
<evidence type="ECO:0000256" key="1">
    <source>
        <dbReference type="ARBA" id="ARBA00022723"/>
    </source>
</evidence>
<proteinExistence type="inferred from homology"/>
<dbReference type="AlphaFoldDB" id="A0A927FW71"/>
<dbReference type="Proteomes" id="UP000654108">
    <property type="component" value="Unassembled WGS sequence"/>
</dbReference>
<keyword evidence="2" id="KW-0378">Hydrolase</keyword>
<keyword evidence="7" id="KW-1185">Reference proteome</keyword>
<evidence type="ECO:0000256" key="4">
    <source>
        <dbReference type="ARBA" id="ARBA00025742"/>
    </source>
</evidence>
<protein>
    <submittedName>
        <fullName evidence="6">Metallophosphoesterase</fullName>
    </submittedName>
</protein>
<evidence type="ECO:0000313" key="7">
    <source>
        <dbReference type="Proteomes" id="UP000654108"/>
    </source>
</evidence>
<evidence type="ECO:0000256" key="2">
    <source>
        <dbReference type="ARBA" id="ARBA00022801"/>
    </source>
</evidence>
<evidence type="ECO:0000259" key="5">
    <source>
        <dbReference type="Pfam" id="PF00149"/>
    </source>
</evidence>
<feature type="domain" description="Calcineurin-like phosphoesterase" evidence="5">
    <location>
        <begin position="4"/>
        <end position="197"/>
    </location>
</feature>
<dbReference type="GO" id="GO:0046872">
    <property type="term" value="F:metal ion binding"/>
    <property type="evidence" value="ECO:0007669"/>
    <property type="project" value="UniProtKB-KW"/>
</dbReference>
<keyword evidence="3" id="KW-0408">Iron</keyword>
<dbReference type="EMBL" id="JACYFU010000002">
    <property type="protein sequence ID" value="MBD8065968.1"/>
    <property type="molecule type" value="Genomic_DNA"/>
</dbReference>
<keyword evidence="1" id="KW-0479">Metal-binding</keyword>
<sequence length="291" mass="32744">MNTLKFIHLTDLHLTADGERPAGYDTYANTQRALSHSLGLFPDADFLVITGDLANWGEQGAYRRLESLLETVPIPVFLMIGNHDNRDNFFSVFGKRHPFALPYVQYSQTLGGYDLVFLDTQGIGSHAGSLSPERLEWMEETLAAAEHEVLLFMHHHPVELHAPALDAKGLTNWPQFHAALARHRHKIRHIFHGHCHILLQGNVEGISFTGLRSMTDQAYTDLKLSKAARLHAEPHYGVALVTPNSLIVHLQEFNYSGPLLVRERQKFDDFIGLCAERGVTVPREEPAVYAE</sequence>
<dbReference type="Gene3D" id="3.60.21.10">
    <property type="match status" value="1"/>
</dbReference>
<dbReference type="GO" id="GO:0016787">
    <property type="term" value="F:hydrolase activity"/>
    <property type="evidence" value="ECO:0007669"/>
    <property type="project" value="UniProtKB-KW"/>
</dbReference>